<dbReference type="Gene3D" id="3.30.559.30">
    <property type="entry name" value="Nonribosomal peptide synthetase, condensation domain"/>
    <property type="match status" value="1"/>
</dbReference>
<dbReference type="InterPro" id="IPR001242">
    <property type="entry name" value="Condensation_dom"/>
</dbReference>
<protein>
    <submittedName>
        <fullName evidence="2">Condensation domain-containing protein</fullName>
    </submittedName>
</protein>
<evidence type="ECO:0000259" key="1">
    <source>
        <dbReference type="Pfam" id="PF00668"/>
    </source>
</evidence>
<evidence type="ECO:0000313" key="3">
    <source>
        <dbReference type="Proteomes" id="UP001558474"/>
    </source>
</evidence>
<dbReference type="PANTHER" id="PTHR45527">
    <property type="entry name" value="NONRIBOSOMAL PEPTIDE SYNTHETASE"/>
    <property type="match status" value="1"/>
</dbReference>
<dbReference type="InterPro" id="IPR023213">
    <property type="entry name" value="CAT-like_dom_sf"/>
</dbReference>
<keyword evidence="3" id="KW-1185">Reference proteome</keyword>
<name>A0ABV3VQ42_9MYCO</name>
<comment type="caution">
    <text evidence="2">The sequence shown here is derived from an EMBL/GenBank/DDBJ whole genome shotgun (WGS) entry which is preliminary data.</text>
</comment>
<feature type="non-terminal residue" evidence="2">
    <location>
        <position position="226"/>
    </location>
</feature>
<gene>
    <name evidence="2" type="ORF">ABFW12_35215</name>
</gene>
<feature type="domain" description="Condensation" evidence="1">
    <location>
        <begin position="1"/>
        <end position="226"/>
    </location>
</feature>
<dbReference type="Proteomes" id="UP001558474">
    <property type="component" value="Unassembled WGS sequence"/>
</dbReference>
<dbReference type="Gene3D" id="3.30.559.10">
    <property type="entry name" value="Chloramphenicol acetyltransferase-like domain"/>
    <property type="match status" value="1"/>
</dbReference>
<sequence length="226" mass="24322">GGLNVDALGEALADVVGRHESLRTAFRSVDGVPEQVVVPAGEADFGWQLIDAVGWPTTDVAAAVQGIAGYTFDLSSEIPLQARLFRVGEEEFVLAGVVHHIAADGWSVAPLVADLQLAYAARSDGREPAWLPLPVQYVDYTLWQRAHLGDLANSDSRIAGQVAYWERALAGLPERLELPTDRPYPVEADHRGATVAVDWPAELQEQVSRVARAYGATGFMVVQAAL</sequence>
<dbReference type="EMBL" id="JBDLOU010000209">
    <property type="protein sequence ID" value="MEX3743496.1"/>
    <property type="molecule type" value="Genomic_DNA"/>
</dbReference>
<reference evidence="2 3" key="1">
    <citation type="submission" date="2024-04" db="EMBL/GenBank/DDBJ databases">
        <title>Genomic Markers of Mycobacteria.</title>
        <authorList>
            <person name="Soliman M.S."/>
            <person name="Elkholy A."/>
            <person name="Soliman N.S."/>
            <person name="Abbas A."/>
            <person name="Khayrat S."/>
            <person name="Shawky S."/>
        </authorList>
    </citation>
    <scope>NUCLEOTIDE SEQUENCE [LARGE SCALE GENOMIC DNA]</scope>
    <source>
        <strain evidence="2 3">Egy-CU-AM5</strain>
    </source>
</reference>
<proteinExistence type="predicted"/>
<organism evidence="2 3">
    <name type="scientific">Mycolicibacterium porcinum</name>
    <dbReference type="NCBI Taxonomy" id="39693"/>
    <lineage>
        <taxon>Bacteria</taxon>
        <taxon>Bacillati</taxon>
        <taxon>Actinomycetota</taxon>
        <taxon>Actinomycetes</taxon>
        <taxon>Mycobacteriales</taxon>
        <taxon>Mycobacteriaceae</taxon>
        <taxon>Mycolicibacterium</taxon>
    </lineage>
</organism>
<dbReference type="RefSeq" id="WP_368574821.1">
    <property type="nucleotide sequence ID" value="NZ_JBDLOU010000209.1"/>
</dbReference>
<dbReference type="Pfam" id="PF00668">
    <property type="entry name" value="Condensation"/>
    <property type="match status" value="1"/>
</dbReference>
<feature type="non-terminal residue" evidence="2">
    <location>
        <position position="1"/>
    </location>
</feature>
<evidence type="ECO:0000313" key="2">
    <source>
        <dbReference type="EMBL" id="MEX3743496.1"/>
    </source>
</evidence>
<dbReference type="PANTHER" id="PTHR45527:SF1">
    <property type="entry name" value="FATTY ACID SYNTHASE"/>
    <property type="match status" value="1"/>
</dbReference>
<accession>A0ABV3VQ42</accession>
<dbReference type="SUPFAM" id="SSF52777">
    <property type="entry name" value="CoA-dependent acyltransferases"/>
    <property type="match status" value="2"/>
</dbReference>